<evidence type="ECO:0000256" key="1">
    <source>
        <dbReference type="SAM" id="MobiDB-lite"/>
    </source>
</evidence>
<keyword evidence="2" id="KW-0732">Signal</keyword>
<organism evidence="3 4">
    <name type="scientific">Nocardia seriolae</name>
    <dbReference type="NCBI Taxonomy" id="37332"/>
    <lineage>
        <taxon>Bacteria</taxon>
        <taxon>Bacillati</taxon>
        <taxon>Actinomycetota</taxon>
        <taxon>Actinomycetes</taxon>
        <taxon>Mycobacteriales</taxon>
        <taxon>Nocardiaceae</taxon>
        <taxon>Nocardia</taxon>
    </lineage>
</organism>
<dbReference type="EMBL" id="BBYQ01000058">
    <property type="protein sequence ID" value="GAP29511.1"/>
    <property type="molecule type" value="Genomic_DNA"/>
</dbReference>
<feature type="compositionally biased region" description="Polar residues" evidence="1">
    <location>
        <begin position="85"/>
        <end position="94"/>
    </location>
</feature>
<feature type="compositionally biased region" description="Low complexity" evidence="1">
    <location>
        <begin position="34"/>
        <end position="60"/>
    </location>
</feature>
<protein>
    <submittedName>
        <fullName evidence="3">Uncharacterized protein</fullName>
    </submittedName>
</protein>
<reference evidence="3 4" key="2">
    <citation type="journal article" date="2016" name="Genome Announc.">
        <title>Draft Genome Sequence of Erythromycin- and Oxytetracycline-Sensitive Nocardia seriolae Strain U-1 (NBRC 110359).</title>
        <authorList>
            <person name="Imajoh M."/>
            <person name="Sukeda M."/>
            <person name="Shimizu M."/>
            <person name="Yamane J."/>
            <person name="Ohnishi K."/>
            <person name="Oshima S."/>
        </authorList>
    </citation>
    <scope>NUCLEOTIDE SEQUENCE [LARGE SCALE GENOMIC DNA]</scope>
    <source>
        <strain evidence="3 4">U-1</strain>
    </source>
</reference>
<feature type="chain" id="PRO_5044364784" evidence="2">
    <location>
        <begin position="25"/>
        <end position="124"/>
    </location>
</feature>
<dbReference type="RefSeq" id="WP_145961851.1">
    <property type="nucleotide sequence ID" value="NZ_AP017900.1"/>
</dbReference>
<feature type="signal peptide" evidence="2">
    <location>
        <begin position="1"/>
        <end position="24"/>
    </location>
</feature>
<dbReference type="AlphaFoldDB" id="A0A0B8NDB9"/>
<accession>A0A0B8NDB9</accession>
<comment type="caution">
    <text evidence="3">The sequence shown here is derived from an EMBL/GenBank/DDBJ whole genome shotgun (WGS) entry which is preliminary data.</text>
</comment>
<gene>
    <name evidence="3" type="ORF">NSK11_contig00058-0005</name>
</gene>
<reference evidence="4" key="1">
    <citation type="submission" date="2015-07" db="EMBL/GenBank/DDBJ databases">
        <title>Nocardia seriolae U-1 whole genome shotgun sequence.</title>
        <authorList>
            <person name="Imajoh M."/>
            <person name="Fukumoto Y."/>
            <person name="Sukeda M."/>
            <person name="Yamane J."/>
            <person name="Yamasaki K."/>
            <person name="Shimizu M."/>
            <person name="Ohnishi K."/>
            <person name="Oshima S."/>
        </authorList>
    </citation>
    <scope>NUCLEOTIDE SEQUENCE [LARGE SCALE GENOMIC DNA]</scope>
    <source>
        <strain evidence="4">U-1</strain>
    </source>
</reference>
<name>A0A0B8NDB9_9NOCA</name>
<sequence length="124" mass="11749">MNRYAVTTLLAVAAMLPAAPAAMAEITLVDVTTSTTTPGTTTTMPGTTTTPGTTTPTPTTKDPAPNSPMEALVSGSSGFKLGAATGSSNTNSAEPGTCTVAGSAAALGGFAALGCGANGPGTIG</sequence>
<feature type="region of interest" description="Disordered" evidence="1">
    <location>
        <begin position="34"/>
        <end position="97"/>
    </location>
</feature>
<evidence type="ECO:0000313" key="4">
    <source>
        <dbReference type="Proteomes" id="UP000037179"/>
    </source>
</evidence>
<dbReference type="Proteomes" id="UP000037179">
    <property type="component" value="Unassembled WGS sequence"/>
</dbReference>
<evidence type="ECO:0000256" key="2">
    <source>
        <dbReference type="SAM" id="SignalP"/>
    </source>
</evidence>
<keyword evidence="4" id="KW-1185">Reference proteome</keyword>
<dbReference type="GeneID" id="93369969"/>
<evidence type="ECO:0000313" key="3">
    <source>
        <dbReference type="EMBL" id="GAP29511.1"/>
    </source>
</evidence>
<proteinExistence type="predicted"/>